<keyword evidence="2" id="KW-0645">Protease</keyword>
<accession>A0A0B8NHX0</accession>
<dbReference type="GO" id="GO:0008236">
    <property type="term" value="F:serine-type peptidase activity"/>
    <property type="evidence" value="ECO:0007669"/>
    <property type="project" value="UniProtKB-KW"/>
</dbReference>
<dbReference type="EMBL" id="BBYQ01000239">
    <property type="protein sequence ID" value="GAP33318.1"/>
    <property type="molecule type" value="Genomic_DNA"/>
</dbReference>
<dbReference type="PANTHER" id="PTHR20842">
    <property type="entry name" value="PROTEASE S51 ALPHA-ASPARTYL DIPEPTIDASE"/>
    <property type="match status" value="1"/>
</dbReference>
<keyword evidence="7" id="KW-1185">Reference proteome</keyword>
<dbReference type="InterPro" id="IPR029062">
    <property type="entry name" value="Class_I_gatase-like"/>
</dbReference>
<evidence type="ECO:0000256" key="2">
    <source>
        <dbReference type="ARBA" id="ARBA00022670"/>
    </source>
</evidence>
<keyword evidence="4" id="KW-0720">Serine protease</keyword>
<dbReference type="EMBL" id="CP017839">
    <property type="protein sequence ID" value="APA95424.1"/>
    <property type="molecule type" value="Genomic_DNA"/>
</dbReference>
<dbReference type="SUPFAM" id="SSF52317">
    <property type="entry name" value="Class I glutamine amidotransferase-like"/>
    <property type="match status" value="1"/>
</dbReference>
<dbReference type="Pfam" id="PF03575">
    <property type="entry name" value="Peptidase_S51"/>
    <property type="match status" value="1"/>
</dbReference>
<evidence type="ECO:0000313" key="6">
    <source>
        <dbReference type="EMBL" id="GAP33318.1"/>
    </source>
</evidence>
<evidence type="ECO:0000313" key="5">
    <source>
        <dbReference type="EMBL" id="APA95424.1"/>
    </source>
</evidence>
<keyword evidence="3 5" id="KW-0378">Hydrolase</keyword>
<evidence type="ECO:0000256" key="3">
    <source>
        <dbReference type="ARBA" id="ARBA00022801"/>
    </source>
</evidence>
<evidence type="ECO:0000313" key="8">
    <source>
        <dbReference type="Proteomes" id="UP000180166"/>
    </source>
</evidence>
<proteinExistence type="inferred from homology"/>
<evidence type="ECO:0000256" key="1">
    <source>
        <dbReference type="ARBA" id="ARBA00006534"/>
    </source>
</evidence>
<name>A0A0B8NHX0_9NOCA</name>
<protein>
    <submittedName>
        <fullName evidence="5">Dipeptidase E</fullName>
        <ecNumber evidence="5">3.4.13.21</ecNumber>
    </submittedName>
</protein>
<dbReference type="KEGG" id="nsr:NS506_01352"/>
<dbReference type="GO" id="GO:0016805">
    <property type="term" value="F:dipeptidase activity"/>
    <property type="evidence" value="ECO:0007669"/>
    <property type="project" value="UniProtKB-KW"/>
</dbReference>
<dbReference type="Gene3D" id="3.40.50.880">
    <property type="match status" value="1"/>
</dbReference>
<organism evidence="5 8">
    <name type="scientific">Nocardia seriolae</name>
    <dbReference type="NCBI Taxonomy" id="37332"/>
    <lineage>
        <taxon>Bacteria</taxon>
        <taxon>Bacillati</taxon>
        <taxon>Actinomycetota</taxon>
        <taxon>Actinomycetes</taxon>
        <taxon>Mycobacteriales</taxon>
        <taxon>Nocardiaceae</taxon>
        <taxon>Nocardia</taxon>
    </lineage>
</organism>
<dbReference type="Proteomes" id="UP000180166">
    <property type="component" value="Chromosome"/>
</dbReference>
<dbReference type="OrthoDB" id="9778515at2"/>
<dbReference type="InterPro" id="IPR005320">
    <property type="entry name" value="Peptidase_S51"/>
</dbReference>
<gene>
    <name evidence="5" type="primary">pepE</name>
    <name evidence="5" type="ORF">NS506_01352</name>
    <name evidence="6" type="ORF">NSK11_contig00239-0006</name>
</gene>
<dbReference type="RefSeq" id="WP_052087006.1">
    <property type="nucleotide sequence ID" value="NZ_AP017900.1"/>
</dbReference>
<reference evidence="6 7" key="2">
    <citation type="journal article" date="2016" name="Genome Announc.">
        <title>Draft Genome Sequence of Erythromycin- and Oxytetracycline-Sensitive Nocardia seriolae Strain U-1 (NBRC 110359).</title>
        <authorList>
            <person name="Imajoh M."/>
            <person name="Sukeda M."/>
            <person name="Shimizu M."/>
            <person name="Yamane J."/>
            <person name="Ohnishi K."/>
            <person name="Oshima S."/>
        </authorList>
    </citation>
    <scope>NUCLEOTIDE SEQUENCE [LARGE SCALE GENOMIC DNA]</scope>
    <source>
        <strain evidence="6 7">U-1</strain>
    </source>
</reference>
<reference evidence="5 8" key="3">
    <citation type="submission" date="2016-10" db="EMBL/GenBank/DDBJ databases">
        <title>Genome sequence of Nocardia seriolae strain EM150506, isolated from Anguila japonica.</title>
        <authorList>
            <person name="Han H.-J."/>
        </authorList>
    </citation>
    <scope>NUCLEOTIDE SEQUENCE [LARGE SCALE GENOMIC DNA]</scope>
    <source>
        <strain evidence="5 8">EM150506</strain>
    </source>
</reference>
<reference evidence="7" key="1">
    <citation type="submission" date="2015-07" db="EMBL/GenBank/DDBJ databases">
        <title>Nocardia seriolae U-1 whole genome shotgun sequence.</title>
        <authorList>
            <person name="Imajoh M."/>
            <person name="Fukumoto Y."/>
            <person name="Sukeda M."/>
            <person name="Yamane J."/>
            <person name="Yamasaki K."/>
            <person name="Shimizu M."/>
            <person name="Ohnishi K."/>
            <person name="Oshima S."/>
        </authorList>
    </citation>
    <scope>NUCLEOTIDE SEQUENCE [LARGE SCALE GENOMIC DNA]</scope>
    <source>
        <strain evidence="7">U-1</strain>
    </source>
</reference>
<dbReference type="CDD" id="cd03146">
    <property type="entry name" value="GAT1_Peptidase_E"/>
    <property type="match status" value="1"/>
</dbReference>
<dbReference type="AlphaFoldDB" id="A0A0B8NHX0"/>
<keyword evidence="5" id="KW-0224">Dipeptidase</keyword>
<dbReference type="EC" id="3.4.13.21" evidence="5"/>
<comment type="similarity">
    <text evidence="1">Belongs to the peptidase S51 family.</text>
</comment>
<dbReference type="PANTHER" id="PTHR20842:SF0">
    <property type="entry name" value="ALPHA-ASPARTYL DIPEPTIDASE"/>
    <property type="match status" value="1"/>
</dbReference>
<dbReference type="Proteomes" id="UP000037179">
    <property type="component" value="Unassembled WGS sequence"/>
</dbReference>
<evidence type="ECO:0000313" key="7">
    <source>
        <dbReference type="Proteomes" id="UP000037179"/>
    </source>
</evidence>
<dbReference type="GeneID" id="93370760"/>
<evidence type="ECO:0000256" key="4">
    <source>
        <dbReference type="ARBA" id="ARBA00022825"/>
    </source>
</evidence>
<sequence length="160" mass="17024">MDVIHVGGGDTANMLDVWRRQGVDLLLREAWENGAVMTGGSAGAICWFQGGTTDSFGPILQILPEGLGLLAGSCCPHYDAEDQRQPLFHRAIRDGELPDGYAIDDLVSLHFHGTDLIDAVSSQADGRARRVLADGDRVIETPIPVRHLVSTGGPGTGPRA</sequence>
<dbReference type="GO" id="GO:0006508">
    <property type="term" value="P:proteolysis"/>
    <property type="evidence" value="ECO:0007669"/>
    <property type="project" value="UniProtKB-KW"/>
</dbReference>